<organism evidence="2 3">
    <name type="scientific">Hibiscus sabdariffa</name>
    <name type="common">roselle</name>
    <dbReference type="NCBI Taxonomy" id="183260"/>
    <lineage>
        <taxon>Eukaryota</taxon>
        <taxon>Viridiplantae</taxon>
        <taxon>Streptophyta</taxon>
        <taxon>Embryophyta</taxon>
        <taxon>Tracheophyta</taxon>
        <taxon>Spermatophyta</taxon>
        <taxon>Magnoliopsida</taxon>
        <taxon>eudicotyledons</taxon>
        <taxon>Gunneridae</taxon>
        <taxon>Pentapetalae</taxon>
        <taxon>rosids</taxon>
        <taxon>malvids</taxon>
        <taxon>Malvales</taxon>
        <taxon>Malvaceae</taxon>
        <taxon>Malvoideae</taxon>
        <taxon>Hibiscus</taxon>
    </lineage>
</organism>
<evidence type="ECO:0000313" key="3">
    <source>
        <dbReference type="Proteomes" id="UP001472677"/>
    </source>
</evidence>
<gene>
    <name evidence="2" type="ORF">V6N12_029310</name>
</gene>
<accession>A0ABR2CXH7</accession>
<evidence type="ECO:0000256" key="1">
    <source>
        <dbReference type="SAM" id="MobiDB-lite"/>
    </source>
</evidence>
<proteinExistence type="predicted"/>
<sequence length="81" mass="9220">MRNLLDNELCGQGELECNIKRGDKNHGSLDDEPDQPGGLERNSAGSHQFDTKMVVEDPTLENYQKLILRWQSKILPLRVSQ</sequence>
<protein>
    <submittedName>
        <fullName evidence="2">Uncharacterized protein</fullName>
    </submittedName>
</protein>
<dbReference type="Proteomes" id="UP001472677">
    <property type="component" value="Unassembled WGS sequence"/>
</dbReference>
<reference evidence="2 3" key="1">
    <citation type="journal article" date="2024" name="G3 (Bethesda)">
        <title>Genome assembly of Hibiscus sabdariffa L. provides insights into metabolisms of medicinal natural products.</title>
        <authorList>
            <person name="Kim T."/>
        </authorList>
    </citation>
    <scope>NUCLEOTIDE SEQUENCE [LARGE SCALE GENOMIC DNA]</scope>
    <source>
        <strain evidence="2">TK-2024</strain>
        <tissue evidence="2">Old leaves</tissue>
    </source>
</reference>
<dbReference type="EMBL" id="JBBPBM010000041">
    <property type="protein sequence ID" value="KAK8524444.1"/>
    <property type="molecule type" value="Genomic_DNA"/>
</dbReference>
<keyword evidence="3" id="KW-1185">Reference proteome</keyword>
<name>A0ABR2CXH7_9ROSI</name>
<evidence type="ECO:0000313" key="2">
    <source>
        <dbReference type="EMBL" id="KAK8524444.1"/>
    </source>
</evidence>
<feature type="region of interest" description="Disordered" evidence="1">
    <location>
        <begin position="20"/>
        <end position="49"/>
    </location>
</feature>
<feature type="compositionally biased region" description="Basic and acidic residues" evidence="1">
    <location>
        <begin position="20"/>
        <end position="29"/>
    </location>
</feature>
<comment type="caution">
    <text evidence="2">The sequence shown here is derived from an EMBL/GenBank/DDBJ whole genome shotgun (WGS) entry which is preliminary data.</text>
</comment>